<evidence type="ECO:0000256" key="4">
    <source>
        <dbReference type="ARBA" id="ARBA00048819"/>
    </source>
</evidence>
<dbReference type="RefSeq" id="WP_020933469.1">
    <property type="nucleotide sequence ID" value="NC_021915.1"/>
</dbReference>
<dbReference type="GO" id="GO:0004357">
    <property type="term" value="F:glutamate-cysteine ligase activity"/>
    <property type="evidence" value="ECO:0007669"/>
    <property type="project" value="UniProtKB-EC"/>
</dbReference>
<protein>
    <recommendedName>
        <fullName evidence="5">Putative glutamate--cysteine ligase 2</fullName>
        <ecNumber evidence="5">6.3.2.2</ecNumber>
    </recommendedName>
    <alternativeName>
        <fullName evidence="5">Gamma-glutamylcysteine synthetase 2</fullName>
        <shortName evidence="5">GCS 2</shortName>
        <shortName evidence="5">Gamma-GCS 2</shortName>
    </alternativeName>
</protein>
<reference evidence="6 7" key="1">
    <citation type="submission" date="2012-11" db="EMBL/GenBank/DDBJ databases">
        <title>The complete genome sequence of Corynebacterium maris Coryn-1 (=DSM 45190).</title>
        <authorList>
            <person name="Schaffert L."/>
            <person name="Albersmeier A."/>
            <person name="Kalinowski J."/>
            <person name="Ruckert C."/>
        </authorList>
    </citation>
    <scope>NUCLEOTIDE SEQUENCE [LARGE SCALE GENOMIC DNA]</scope>
    <source>
        <strain evidence="7">Coryn-1</strain>
    </source>
</reference>
<gene>
    <name evidence="6" type="ORF">B841_00255</name>
</gene>
<dbReference type="NCBIfam" id="TIGR02050">
    <property type="entry name" value="gshA_cyan_rel"/>
    <property type="match status" value="1"/>
</dbReference>
<comment type="catalytic activity">
    <reaction evidence="4 5">
        <text>L-cysteine + L-glutamate + ATP = gamma-L-glutamyl-L-cysteine + ADP + phosphate + H(+)</text>
        <dbReference type="Rhea" id="RHEA:13285"/>
        <dbReference type="ChEBI" id="CHEBI:15378"/>
        <dbReference type="ChEBI" id="CHEBI:29985"/>
        <dbReference type="ChEBI" id="CHEBI:30616"/>
        <dbReference type="ChEBI" id="CHEBI:35235"/>
        <dbReference type="ChEBI" id="CHEBI:43474"/>
        <dbReference type="ChEBI" id="CHEBI:58173"/>
        <dbReference type="ChEBI" id="CHEBI:456216"/>
        <dbReference type="EC" id="6.3.2.2"/>
    </reaction>
</comment>
<dbReference type="SUPFAM" id="SSF55931">
    <property type="entry name" value="Glutamine synthetase/guanido kinase"/>
    <property type="match status" value="1"/>
</dbReference>
<name>S5SR34_9CORY</name>
<dbReference type="EC" id="6.3.2.2" evidence="5"/>
<dbReference type="GO" id="GO:0042398">
    <property type="term" value="P:modified amino acid biosynthetic process"/>
    <property type="evidence" value="ECO:0007669"/>
    <property type="project" value="InterPro"/>
</dbReference>
<sequence length="376" mass="41070">MRPQHTSIRTFGVEEELLLVDAASLSPLPVGEWLAERSPHTTGGEHEFTTELQQEQVEVVSPPQTTLAEQVEAIRTGRALADKAVAEAGGRIVALPAAPGPVRPHVVPKERLERVRDHFGLTALETLTCGFHVHVQVHSREEGVAIIDRIRVWLPTLLALSANSPFWGGADSKFASYRYQVWTRWPTAGPTEFFDSVEAYDRLRSLLLATCVPLDVAMIHFDARLSAKHPTVEVRVADVCLKSEQAAVIAALVRALAETAARQWHAGVAPDPVSVPLLRAWSWWASFHGVDSELIDPATGTPAAARDVVQRLLEHVRPVLVEQGENGDVESVVAEILSGASGARRQREAYARHEEIYDVTADALVATHDNAWTPGG</sequence>
<dbReference type="PANTHER" id="PTHR36510">
    <property type="entry name" value="GLUTAMATE--CYSTEINE LIGASE 2-RELATED"/>
    <property type="match status" value="1"/>
</dbReference>
<comment type="similarity">
    <text evidence="5">Belongs to the glutamate--cysteine ligase type 2 family. YbdK subfamily.</text>
</comment>
<evidence type="ECO:0000256" key="5">
    <source>
        <dbReference type="HAMAP-Rule" id="MF_01609"/>
    </source>
</evidence>
<dbReference type="InterPro" id="IPR006336">
    <property type="entry name" value="GCS2"/>
</dbReference>
<evidence type="ECO:0000256" key="3">
    <source>
        <dbReference type="ARBA" id="ARBA00022840"/>
    </source>
</evidence>
<keyword evidence="3 5" id="KW-0067">ATP-binding</keyword>
<dbReference type="Pfam" id="PF04107">
    <property type="entry name" value="GCS2"/>
    <property type="match status" value="1"/>
</dbReference>
<proteinExistence type="inferred from homology"/>
<dbReference type="AlphaFoldDB" id="S5SR34"/>
<dbReference type="NCBIfam" id="NF010041">
    <property type="entry name" value="PRK13517.1-1"/>
    <property type="match status" value="1"/>
</dbReference>
<keyword evidence="7" id="KW-1185">Reference proteome</keyword>
<dbReference type="HAMAP" id="MF_01609">
    <property type="entry name" value="Glu_cys_ligase_2"/>
    <property type="match status" value="1"/>
</dbReference>
<comment type="function">
    <text evidence="5">ATP-dependent carboxylate-amine ligase which exhibits weak glutamate--cysteine ligase activity.</text>
</comment>
<evidence type="ECO:0000313" key="6">
    <source>
        <dbReference type="EMBL" id="AGS33534.1"/>
    </source>
</evidence>
<dbReference type="InterPro" id="IPR011793">
    <property type="entry name" value="YbdK"/>
</dbReference>
<dbReference type="PATRIC" id="fig|1224163.3.peg.50"/>
<dbReference type="KEGG" id="cmd:B841_00255"/>
<dbReference type="PANTHER" id="PTHR36510:SF1">
    <property type="entry name" value="GLUTAMATE--CYSTEINE LIGASE 2-RELATED"/>
    <property type="match status" value="1"/>
</dbReference>
<dbReference type="Proteomes" id="UP000015388">
    <property type="component" value="Chromosome"/>
</dbReference>
<dbReference type="eggNOG" id="COG2170">
    <property type="taxonomic scope" value="Bacteria"/>
</dbReference>
<dbReference type="EMBL" id="CP003924">
    <property type="protein sequence ID" value="AGS33534.1"/>
    <property type="molecule type" value="Genomic_DNA"/>
</dbReference>
<dbReference type="GO" id="GO:0005524">
    <property type="term" value="F:ATP binding"/>
    <property type="evidence" value="ECO:0007669"/>
    <property type="project" value="UniProtKB-KW"/>
</dbReference>
<dbReference type="Gene3D" id="3.30.590.20">
    <property type="match status" value="1"/>
</dbReference>
<accession>S5SR34</accession>
<evidence type="ECO:0000256" key="2">
    <source>
        <dbReference type="ARBA" id="ARBA00022741"/>
    </source>
</evidence>
<organism evidence="6 7">
    <name type="scientific">Corynebacterium maris DSM 45190</name>
    <dbReference type="NCBI Taxonomy" id="1224163"/>
    <lineage>
        <taxon>Bacteria</taxon>
        <taxon>Bacillati</taxon>
        <taxon>Actinomycetota</taxon>
        <taxon>Actinomycetes</taxon>
        <taxon>Mycobacteriales</taxon>
        <taxon>Corynebacteriaceae</taxon>
        <taxon>Corynebacterium</taxon>
    </lineage>
</organism>
<evidence type="ECO:0000313" key="7">
    <source>
        <dbReference type="Proteomes" id="UP000015388"/>
    </source>
</evidence>
<dbReference type="InterPro" id="IPR050141">
    <property type="entry name" value="GCL_type2/YbdK_subfam"/>
</dbReference>
<dbReference type="HOGENOM" id="CLU_044848_0_0_11"/>
<keyword evidence="2 5" id="KW-0547">Nucleotide-binding</keyword>
<dbReference type="InterPro" id="IPR014746">
    <property type="entry name" value="Gln_synth/guanido_kin_cat_dom"/>
</dbReference>
<keyword evidence="1 5" id="KW-0436">Ligase</keyword>
<evidence type="ECO:0000256" key="1">
    <source>
        <dbReference type="ARBA" id="ARBA00022598"/>
    </source>
</evidence>
<dbReference type="STRING" id="1224163.B841_00255"/>